<dbReference type="AlphaFoldDB" id="A0A8X6KDU0"/>
<gene>
    <name evidence="2" type="primary">AVEN_105268_1</name>
    <name evidence="2" type="ORF">TNCT_606331</name>
</gene>
<dbReference type="Proteomes" id="UP000887116">
    <property type="component" value="Unassembled WGS sequence"/>
</dbReference>
<evidence type="ECO:0000259" key="1">
    <source>
        <dbReference type="Pfam" id="PF14775"/>
    </source>
</evidence>
<evidence type="ECO:0000313" key="2">
    <source>
        <dbReference type="EMBL" id="GFQ73100.1"/>
    </source>
</evidence>
<sequence>MSTQPLIMEVWSICAEAVTSKDVWCSFLKTQQETALLWKKAFDDLLMLSRELERYRFNYNKTKSNLERAIYWMNRNYRDNMPELTKIQRQIAFFKDKKYQLFKKFFCLEQEMKNEKEEQHRLKLKYYNQIAQMQLSIKLGKARILSKYNKVFKSKKMDVLDLLREILEGDKYIHENLLKKSWNAVDLPSVEMDDSSSTPKKVESTHSSTSIEAKKFLKTLHEDEFADAYREFICNGDFVNVLNHIAEELGFMLDFQWVDYVKKTLEFEQEIRWLELFKVFKLNFTDDIKNLKEHMRPFSKKSNGQVVFDLNGALDGFLHFVWLKRHSHNLDDLLAQKPPLKIHEEFWCDVDQKIPKTLLWDSVFELLEKYNDSLQSRRRLLAARSEMVMENEELDKYLQNYYCFEVPSEN</sequence>
<proteinExistence type="predicted"/>
<dbReference type="OrthoDB" id="6430579at2759"/>
<protein>
    <recommendedName>
        <fullName evidence="1">Dynein regulatory complex protein 1 C-terminal domain-containing protein</fullName>
    </recommendedName>
</protein>
<keyword evidence="3" id="KW-1185">Reference proteome</keyword>
<comment type="caution">
    <text evidence="2">The sequence shown here is derived from an EMBL/GenBank/DDBJ whole genome shotgun (WGS) entry which is preliminary data.</text>
</comment>
<dbReference type="EMBL" id="BMAO01011361">
    <property type="protein sequence ID" value="GFQ73100.1"/>
    <property type="molecule type" value="Genomic_DNA"/>
</dbReference>
<feature type="domain" description="Dynein regulatory complex protein 1 C-terminal" evidence="1">
    <location>
        <begin position="345"/>
        <end position="401"/>
    </location>
</feature>
<organism evidence="2 3">
    <name type="scientific">Trichonephila clavata</name>
    <name type="common">Joro spider</name>
    <name type="synonym">Nephila clavata</name>
    <dbReference type="NCBI Taxonomy" id="2740835"/>
    <lineage>
        <taxon>Eukaryota</taxon>
        <taxon>Metazoa</taxon>
        <taxon>Ecdysozoa</taxon>
        <taxon>Arthropoda</taxon>
        <taxon>Chelicerata</taxon>
        <taxon>Arachnida</taxon>
        <taxon>Araneae</taxon>
        <taxon>Araneomorphae</taxon>
        <taxon>Entelegynae</taxon>
        <taxon>Araneoidea</taxon>
        <taxon>Nephilidae</taxon>
        <taxon>Trichonephila</taxon>
    </lineage>
</organism>
<name>A0A8X6KDU0_TRICU</name>
<accession>A0A8X6KDU0</accession>
<evidence type="ECO:0000313" key="3">
    <source>
        <dbReference type="Proteomes" id="UP000887116"/>
    </source>
</evidence>
<dbReference type="Pfam" id="PF14775">
    <property type="entry name" value="NYD-SP28_assoc"/>
    <property type="match status" value="1"/>
</dbReference>
<dbReference type="InterPro" id="IPR029440">
    <property type="entry name" value="DRC1_C"/>
</dbReference>
<reference evidence="2" key="1">
    <citation type="submission" date="2020-07" db="EMBL/GenBank/DDBJ databases">
        <title>Multicomponent nature underlies the extraordinary mechanical properties of spider dragline silk.</title>
        <authorList>
            <person name="Kono N."/>
            <person name="Nakamura H."/>
            <person name="Mori M."/>
            <person name="Yoshida Y."/>
            <person name="Ohtoshi R."/>
            <person name="Malay A.D."/>
            <person name="Moran D.A.P."/>
            <person name="Tomita M."/>
            <person name="Numata K."/>
            <person name="Arakawa K."/>
        </authorList>
    </citation>
    <scope>NUCLEOTIDE SEQUENCE</scope>
</reference>